<evidence type="ECO:0000256" key="2">
    <source>
        <dbReference type="SAM" id="SignalP"/>
    </source>
</evidence>
<gene>
    <name evidence="3" type="ORF">GR328_16845</name>
</gene>
<evidence type="ECO:0000256" key="1">
    <source>
        <dbReference type="ARBA" id="ARBA00006987"/>
    </source>
</evidence>
<dbReference type="OrthoDB" id="9780943at2"/>
<comment type="caution">
    <text evidence="3">The sequence shown here is derived from an EMBL/GenBank/DDBJ whole genome shotgun (WGS) entry which is preliminary data.</text>
</comment>
<proteinExistence type="inferred from homology"/>
<reference evidence="3 4" key="1">
    <citation type="submission" date="2019-12" db="EMBL/GenBank/DDBJ databases">
        <authorList>
            <person name="Yuan C.-G."/>
        </authorList>
    </citation>
    <scope>NUCLEOTIDE SEQUENCE [LARGE SCALE GENOMIC DNA]</scope>
    <source>
        <strain evidence="3 4">KCTC 23863</strain>
    </source>
</reference>
<feature type="signal peptide" evidence="2">
    <location>
        <begin position="1"/>
        <end position="26"/>
    </location>
</feature>
<dbReference type="PIRSF" id="PIRSF017082">
    <property type="entry name" value="YflP"/>
    <property type="match status" value="1"/>
</dbReference>
<protein>
    <submittedName>
        <fullName evidence="3">Tripartite tricarboxylate transporter substrate binding protein</fullName>
    </submittedName>
</protein>
<dbReference type="PROSITE" id="PS51318">
    <property type="entry name" value="TAT"/>
    <property type="match status" value="1"/>
</dbReference>
<dbReference type="PANTHER" id="PTHR42928">
    <property type="entry name" value="TRICARBOXYLATE-BINDING PROTEIN"/>
    <property type="match status" value="1"/>
</dbReference>
<dbReference type="Pfam" id="PF03401">
    <property type="entry name" value="TctC"/>
    <property type="match status" value="1"/>
</dbReference>
<organism evidence="3 4">
    <name type="scientific">Microvirga makkahensis</name>
    <dbReference type="NCBI Taxonomy" id="1128670"/>
    <lineage>
        <taxon>Bacteria</taxon>
        <taxon>Pseudomonadati</taxon>
        <taxon>Pseudomonadota</taxon>
        <taxon>Alphaproteobacteria</taxon>
        <taxon>Hyphomicrobiales</taxon>
        <taxon>Methylobacteriaceae</taxon>
        <taxon>Microvirga</taxon>
    </lineage>
</organism>
<dbReference type="RefSeq" id="WP_160885751.1">
    <property type="nucleotide sequence ID" value="NZ_WURB01000013.1"/>
</dbReference>
<evidence type="ECO:0000313" key="4">
    <source>
        <dbReference type="Proteomes" id="UP000436483"/>
    </source>
</evidence>
<dbReference type="Gene3D" id="3.40.190.10">
    <property type="entry name" value="Periplasmic binding protein-like II"/>
    <property type="match status" value="1"/>
</dbReference>
<reference evidence="3 4" key="2">
    <citation type="submission" date="2020-01" db="EMBL/GenBank/DDBJ databases">
        <title>Microvirga sp. nov., an arsenate reduction bacterium isolated from Tibet hotspring sediments.</title>
        <authorList>
            <person name="Xian W.-D."/>
            <person name="Li W.-J."/>
        </authorList>
    </citation>
    <scope>NUCLEOTIDE SEQUENCE [LARGE SCALE GENOMIC DNA]</scope>
    <source>
        <strain evidence="3 4">KCTC 23863</strain>
    </source>
</reference>
<dbReference type="CDD" id="cd07012">
    <property type="entry name" value="PBP2_Bug_TTT"/>
    <property type="match status" value="1"/>
</dbReference>
<dbReference type="EMBL" id="WURB01000013">
    <property type="protein sequence ID" value="MXQ13099.1"/>
    <property type="molecule type" value="Genomic_DNA"/>
</dbReference>
<accession>A0A7X3SQH7</accession>
<dbReference type="Proteomes" id="UP000436483">
    <property type="component" value="Unassembled WGS sequence"/>
</dbReference>
<keyword evidence="4" id="KW-1185">Reference proteome</keyword>
<name>A0A7X3SQH7_9HYPH</name>
<comment type="similarity">
    <text evidence="1">Belongs to the UPF0065 (bug) family.</text>
</comment>
<sequence length="321" mass="33231">MTRMHRRTALFALAALAMVSAAPAQAQIKGLEIIAPANPGSGFDQTSRAVRDALMEAGLATNIQVLNVPGAGGTIGLAQLVSGQKRGPTLLTIGATTVGAILANKPPVTLEDAAPVALLLKEYSMLVVPANSDIKTMADLSAKLKANPASVTWAVGSAGGIDHIIAGQVTKAVSGDASKTNAINYAGGGEQIASILGGHVTVGVGGVPEFASQIESGKLRAIAVSSPERLEGLDVPTLKEQGVDVAYGTWRGLMTTKKASEAEMKELGDAIRKMVETKAWKASLERYGWIPAYEPSDGYAAFLKGEQDMMRTALGELGLLK</sequence>
<dbReference type="PANTHER" id="PTHR42928:SF3">
    <property type="entry name" value="UPF0065 PROTEIN YFLP"/>
    <property type="match status" value="1"/>
</dbReference>
<dbReference type="InterPro" id="IPR042100">
    <property type="entry name" value="Bug_dom1"/>
</dbReference>
<dbReference type="AlphaFoldDB" id="A0A7X3SQH7"/>
<feature type="chain" id="PRO_5031523201" evidence="2">
    <location>
        <begin position="27"/>
        <end position="321"/>
    </location>
</feature>
<dbReference type="InterPro" id="IPR006311">
    <property type="entry name" value="TAT_signal"/>
</dbReference>
<keyword evidence="2" id="KW-0732">Signal</keyword>
<dbReference type="Gene3D" id="3.40.190.150">
    <property type="entry name" value="Bordetella uptake gene, domain 1"/>
    <property type="match status" value="1"/>
</dbReference>
<dbReference type="SUPFAM" id="SSF53850">
    <property type="entry name" value="Periplasmic binding protein-like II"/>
    <property type="match status" value="1"/>
</dbReference>
<dbReference type="InterPro" id="IPR005064">
    <property type="entry name" value="BUG"/>
</dbReference>
<evidence type="ECO:0000313" key="3">
    <source>
        <dbReference type="EMBL" id="MXQ13099.1"/>
    </source>
</evidence>